<evidence type="ECO:0000256" key="1">
    <source>
        <dbReference type="SAM" id="MobiDB-lite"/>
    </source>
</evidence>
<feature type="transmembrane region" description="Helical" evidence="2">
    <location>
        <begin position="141"/>
        <end position="159"/>
    </location>
</feature>
<evidence type="ECO:0000313" key="3">
    <source>
        <dbReference type="EMBL" id="MCW8087326.1"/>
    </source>
</evidence>
<dbReference type="Pfam" id="PF14087">
    <property type="entry name" value="DUF4267"/>
    <property type="match status" value="1"/>
</dbReference>
<keyword evidence="2" id="KW-0472">Membrane</keyword>
<gene>
    <name evidence="3" type="ORF">OF850_16965</name>
</gene>
<evidence type="ECO:0000256" key="2">
    <source>
        <dbReference type="SAM" id="Phobius"/>
    </source>
</evidence>
<dbReference type="Proteomes" id="UP001526430">
    <property type="component" value="Unassembled WGS sequence"/>
</dbReference>
<name>A0ABT3NYU4_9PROT</name>
<organism evidence="3 4">
    <name type="scientific">Sabulicella glaciei</name>
    <dbReference type="NCBI Taxonomy" id="2984948"/>
    <lineage>
        <taxon>Bacteria</taxon>
        <taxon>Pseudomonadati</taxon>
        <taxon>Pseudomonadota</taxon>
        <taxon>Alphaproteobacteria</taxon>
        <taxon>Acetobacterales</taxon>
        <taxon>Acetobacteraceae</taxon>
        <taxon>Sabulicella</taxon>
    </lineage>
</organism>
<feature type="region of interest" description="Disordered" evidence="1">
    <location>
        <begin position="1"/>
        <end position="35"/>
    </location>
</feature>
<accession>A0ABT3NYU4</accession>
<keyword evidence="4" id="KW-1185">Reference proteome</keyword>
<evidence type="ECO:0000313" key="4">
    <source>
        <dbReference type="Proteomes" id="UP001526430"/>
    </source>
</evidence>
<feature type="transmembrane region" description="Helical" evidence="2">
    <location>
        <begin position="45"/>
        <end position="64"/>
    </location>
</feature>
<feature type="transmembrane region" description="Helical" evidence="2">
    <location>
        <begin position="113"/>
        <end position="135"/>
    </location>
</feature>
<feature type="compositionally biased region" description="Low complexity" evidence="1">
    <location>
        <begin position="12"/>
        <end position="27"/>
    </location>
</feature>
<dbReference type="EMBL" id="JAPFQI010000015">
    <property type="protein sequence ID" value="MCW8087326.1"/>
    <property type="molecule type" value="Genomic_DNA"/>
</dbReference>
<sequence length="169" mass="17692">MAARRPLRRRAASAGRGRLSRAGPSRGKGSDLAEGDAPSWGPLDWFALSPALVLAALGIMFVLAPRAGAALFGLPAPEGDALGYLRAIGIRDLAFGGYVLALAWLAGRRAAGIVLAITVLIPASDLLLILTIRGFASPLHLMLHAASGLYVGLAAVILLRRGPERMPWR</sequence>
<comment type="caution">
    <text evidence="3">The sequence shown here is derived from an EMBL/GenBank/DDBJ whole genome shotgun (WGS) entry which is preliminary data.</text>
</comment>
<dbReference type="InterPro" id="IPR025363">
    <property type="entry name" value="DUF4267"/>
</dbReference>
<protein>
    <submittedName>
        <fullName evidence="3">DUF4267 domain-containing protein</fullName>
    </submittedName>
</protein>
<feature type="transmembrane region" description="Helical" evidence="2">
    <location>
        <begin position="84"/>
        <end position="106"/>
    </location>
</feature>
<feature type="compositionally biased region" description="Basic residues" evidence="1">
    <location>
        <begin position="1"/>
        <end position="11"/>
    </location>
</feature>
<reference evidence="3 4" key="1">
    <citation type="submission" date="2022-10" db="EMBL/GenBank/DDBJ databases">
        <title>Roseococcus glaciei nov., sp. nov., isolated from glacier.</title>
        <authorList>
            <person name="Liu Q."/>
            <person name="Xin Y.-H."/>
        </authorList>
    </citation>
    <scope>NUCLEOTIDE SEQUENCE [LARGE SCALE GENOMIC DNA]</scope>
    <source>
        <strain evidence="3 4">MDT2-1-1</strain>
    </source>
</reference>
<keyword evidence="2" id="KW-0812">Transmembrane</keyword>
<proteinExistence type="predicted"/>
<keyword evidence="2" id="KW-1133">Transmembrane helix</keyword>